<sequence>MANGVADFAFDAPQPREENAPVRLLFAGNLTEAKGAGVLLQALALLPKDLPQWRATFAGAGDVAAFRDRAISSGLFGQVEFTGWLALETILPLYRQADIVVLPSRNEVLPVCLLEGACAGAALVATSVGSVPDVLREGRNGLSVKPDDAEELAHALAQLIENGARREAFRTASRDIYNARFRLETMIEGLQGAYRKALATRR</sequence>
<reference evidence="4 5" key="1">
    <citation type="submission" date="2022-12" db="EMBL/GenBank/DDBJ databases">
        <authorList>
            <person name="Muema E."/>
        </authorList>
    </citation>
    <scope>NUCLEOTIDE SEQUENCE [LARGE SCALE GENOMIC DNA]</scope>
    <source>
        <strain evidence="5">1326</strain>
    </source>
</reference>
<evidence type="ECO:0000313" key="5">
    <source>
        <dbReference type="Proteomes" id="UP001387293"/>
    </source>
</evidence>
<dbReference type="Proteomes" id="UP001387293">
    <property type="component" value="Unassembled WGS sequence"/>
</dbReference>
<protein>
    <submittedName>
        <fullName evidence="4">Glycosyltransferase family 4 protein</fullName>
    </submittedName>
</protein>
<proteinExistence type="predicted"/>
<organism evidence="4 5">
    <name type="scientific">Mesorhizobium salmacidum</name>
    <dbReference type="NCBI Taxonomy" id="3015171"/>
    <lineage>
        <taxon>Bacteria</taxon>
        <taxon>Pseudomonadati</taxon>
        <taxon>Pseudomonadota</taxon>
        <taxon>Alphaproteobacteria</taxon>
        <taxon>Hyphomicrobiales</taxon>
        <taxon>Phyllobacteriaceae</taxon>
        <taxon>Mesorhizobium</taxon>
    </lineage>
</organism>
<gene>
    <name evidence="4" type="ORF">O7A60_11420</name>
</gene>
<evidence type="ECO:0000256" key="2">
    <source>
        <dbReference type="ARBA" id="ARBA00022679"/>
    </source>
</evidence>
<name>A0ABU8KWP3_9HYPH</name>
<keyword evidence="1" id="KW-0328">Glycosyltransferase</keyword>
<dbReference type="PANTHER" id="PTHR12526:SF510">
    <property type="entry name" value="D-INOSITOL 3-PHOSPHATE GLYCOSYLTRANSFERASE"/>
    <property type="match status" value="1"/>
</dbReference>
<keyword evidence="2" id="KW-0808">Transferase</keyword>
<dbReference type="CDD" id="cd03801">
    <property type="entry name" value="GT4_PimA-like"/>
    <property type="match status" value="1"/>
</dbReference>
<evidence type="ECO:0000259" key="3">
    <source>
        <dbReference type="Pfam" id="PF00534"/>
    </source>
</evidence>
<comment type="caution">
    <text evidence="4">The sequence shown here is derived from an EMBL/GenBank/DDBJ whole genome shotgun (WGS) entry which is preliminary data.</text>
</comment>
<dbReference type="PANTHER" id="PTHR12526">
    <property type="entry name" value="GLYCOSYLTRANSFERASE"/>
    <property type="match status" value="1"/>
</dbReference>
<dbReference type="Gene3D" id="3.40.50.2000">
    <property type="entry name" value="Glycogen Phosphorylase B"/>
    <property type="match status" value="2"/>
</dbReference>
<evidence type="ECO:0000313" key="4">
    <source>
        <dbReference type="EMBL" id="MEI9409374.1"/>
    </source>
</evidence>
<dbReference type="RefSeq" id="WP_337106337.1">
    <property type="nucleotide sequence ID" value="NZ_JAPYKS010000007.1"/>
</dbReference>
<dbReference type="SUPFAM" id="SSF53756">
    <property type="entry name" value="UDP-Glycosyltransferase/glycogen phosphorylase"/>
    <property type="match status" value="1"/>
</dbReference>
<dbReference type="EMBL" id="JAPYKS010000007">
    <property type="protein sequence ID" value="MEI9409374.1"/>
    <property type="molecule type" value="Genomic_DNA"/>
</dbReference>
<keyword evidence="5" id="KW-1185">Reference proteome</keyword>
<evidence type="ECO:0000256" key="1">
    <source>
        <dbReference type="ARBA" id="ARBA00022676"/>
    </source>
</evidence>
<dbReference type="Pfam" id="PF00534">
    <property type="entry name" value="Glycos_transf_1"/>
    <property type="match status" value="1"/>
</dbReference>
<accession>A0ABU8KWP3</accession>
<dbReference type="InterPro" id="IPR001296">
    <property type="entry name" value="Glyco_trans_1"/>
</dbReference>
<feature type="domain" description="Glycosyl transferase family 1" evidence="3">
    <location>
        <begin position="14"/>
        <end position="174"/>
    </location>
</feature>